<keyword evidence="2" id="KW-1185">Reference proteome</keyword>
<dbReference type="AlphaFoldDB" id="A0A015NFX0"/>
<comment type="caution">
    <text evidence="1">The sequence shown here is derived from an EMBL/GenBank/DDBJ whole genome shotgun (WGS) entry which is preliminary data.</text>
</comment>
<gene>
    <name evidence="1" type="ORF">RirG_016560</name>
</gene>
<sequence length="193" mass="22513">MNRKIITDKQVCKLWNINMILALEYQLQGVVITESEAKHLMAPVNTLIKHKCKMPSSLPNCIIYDKDIYGVKDLYSLQLESLSKNIMYMANGNEIVRAIFKIQMEQLQQEVWTPLCFAEKVSQVKFSTKRFVGDALIILDSKNFHLCDHENYNDLFRNHRIKGGYILIEDVLDEEFKFYKIESKNVVLCSLNN</sequence>
<reference evidence="1 2" key="1">
    <citation type="submission" date="2014-02" db="EMBL/GenBank/DDBJ databases">
        <title>Single nucleus genome sequencing reveals high similarity among nuclei of an endomycorrhizal fungus.</title>
        <authorList>
            <person name="Lin K."/>
            <person name="Geurts R."/>
            <person name="Zhang Z."/>
            <person name="Limpens E."/>
            <person name="Saunders D.G."/>
            <person name="Mu D."/>
            <person name="Pang E."/>
            <person name="Cao H."/>
            <person name="Cha H."/>
            <person name="Lin T."/>
            <person name="Zhou Q."/>
            <person name="Shang Y."/>
            <person name="Li Y."/>
            <person name="Ivanov S."/>
            <person name="Sharma T."/>
            <person name="Velzen R.V."/>
            <person name="Ruijter N.D."/>
            <person name="Aanen D.K."/>
            <person name="Win J."/>
            <person name="Kamoun S."/>
            <person name="Bisseling T."/>
            <person name="Huang S."/>
        </authorList>
    </citation>
    <scope>NUCLEOTIDE SEQUENCE [LARGE SCALE GENOMIC DNA]</scope>
    <source>
        <strain evidence="2">DAOM197198w</strain>
    </source>
</reference>
<evidence type="ECO:0000313" key="2">
    <source>
        <dbReference type="Proteomes" id="UP000022910"/>
    </source>
</evidence>
<organism evidence="1 2">
    <name type="scientific">Rhizophagus irregularis (strain DAOM 197198w)</name>
    <name type="common">Glomus intraradices</name>
    <dbReference type="NCBI Taxonomy" id="1432141"/>
    <lineage>
        <taxon>Eukaryota</taxon>
        <taxon>Fungi</taxon>
        <taxon>Fungi incertae sedis</taxon>
        <taxon>Mucoromycota</taxon>
        <taxon>Glomeromycotina</taxon>
        <taxon>Glomeromycetes</taxon>
        <taxon>Glomerales</taxon>
        <taxon>Glomeraceae</taxon>
        <taxon>Rhizophagus</taxon>
    </lineage>
</organism>
<accession>A0A015NFX0</accession>
<proteinExistence type="predicted"/>
<protein>
    <submittedName>
        <fullName evidence="1">Uncharacterized protein</fullName>
    </submittedName>
</protein>
<dbReference type="Proteomes" id="UP000022910">
    <property type="component" value="Unassembled WGS sequence"/>
</dbReference>
<dbReference type="HOGENOM" id="CLU_126148_0_0_1"/>
<evidence type="ECO:0000313" key="1">
    <source>
        <dbReference type="EMBL" id="EXX78268.1"/>
    </source>
</evidence>
<name>A0A015NFX0_RHIIW</name>
<dbReference type="EMBL" id="JEMT01009328">
    <property type="protein sequence ID" value="EXX78268.1"/>
    <property type="molecule type" value="Genomic_DNA"/>
</dbReference>
<dbReference type="OrthoDB" id="2435398at2759"/>